<comment type="caution">
    <text evidence="10">The sequence shown here is derived from an EMBL/GenBank/DDBJ whole genome shotgun (WGS) entry which is preliminary data.</text>
</comment>
<dbReference type="Pfam" id="PF02687">
    <property type="entry name" value="FtsX"/>
    <property type="match status" value="1"/>
</dbReference>
<dbReference type="GO" id="GO:0022857">
    <property type="term" value="F:transmembrane transporter activity"/>
    <property type="evidence" value="ECO:0007669"/>
    <property type="project" value="TreeGrafter"/>
</dbReference>
<reference evidence="10" key="1">
    <citation type="submission" date="2020-10" db="EMBL/GenBank/DDBJ databases">
        <authorList>
            <person name="Gilroy R."/>
        </authorList>
    </citation>
    <scope>NUCLEOTIDE SEQUENCE</scope>
    <source>
        <strain evidence="10">CHK181-108</strain>
    </source>
</reference>
<evidence type="ECO:0000256" key="6">
    <source>
        <dbReference type="ARBA" id="ARBA00038076"/>
    </source>
</evidence>
<gene>
    <name evidence="10" type="ORF">IAA60_00585</name>
</gene>
<evidence type="ECO:0000256" key="1">
    <source>
        <dbReference type="ARBA" id="ARBA00004651"/>
    </source>
</evidence>
<dbReference type="InterPro" id="IPR003838">
    <property type="entry name" value="ABC3_permease_C"/>
</dbReference>
<evidence type="ECO:0000259" key="9">
    <source>
        <dbReference type="Pfam" id="PF12704"/>
    </source>
</evidence>
<keyword evidence="2" id="KW-1003">Cell membrane</keyword>
<evidence type="ECO:0000256" key="3">
    <source>
        <dbReference type="ARBA" id="ARBA00022692"/>
    </source>
</evidence>
<feature type="domain" description="ABC3 transporter permease C-terminal" evidence="8">
    <location>
        <begin position="255"/>
        <end position="368"/>
    </location>
</feature>
<evidence type="ECO:0000256" key="5">
    <source>
        <dbReference type="ARBA" id="ARBA00023136"/>
    </source>
</evidence>
<evidence type="ECO:0000256" key="4">
    <source>
        <dbReference type="ARBA" id="ARBA00022989"/>
    </source>
</evidence>
<protein>
    <submittedName>
        <fullName evidence="10">ABC transporter permease</fullName>
    </submittedName>
</protein>
<name>A0A9D1H135_9FIRM</name>
<keyword evidence="5 7" id="KW-0472">Membrane</keyword>
<feature type="transmembrane region" description="Helical" evidence="7">
    <location>
        <begin position="337"/>
        <end position="358"/>
    </location>
</feature>
<dbReference type="Pfam" id="PF12704">
    <property type="entry name" value="MacB_PCD"/>
    <property type="match status" value="1"/>
</dbReference>
<dbReference type="PANTHER" id="PTHR30572">
    <property type="entry name" value="MEMBRANE COMPONENT OF TRANSPORTER-RELATED"/>
    <property type="match status" value="1"/>
</dbReference>
<dbReference type="EMBL" id="DVLU01000004">
    <property type="protein sequence ID" value="HIT84380.1"/>
    <property type="molecule type" value="Genomic_DNA"/>
</dbReference>
<evidence type="ECO:0000259" key="8">
    <source>
        <dbReference type="Pfam" id="PF02687"/>
    </source>
</evidence>
<evidence type="ECO:0000313" key="11">
    <source>
        <dbReference type="Proteomes" id="UP000824165"/>
    </source>
</evidence>
<dbReference type="InterPro" id="IPR050250">
    <property type="entry name" value="Macrolide_Exporter_MacB"/>
</dbReference>
<comment type="subcellular location">
    <subcellularLocation>
        <location evidence="1">Cell membrane</location>
        <topology evidence="1">Multi-pass membrane protein</topology>
    </subcellularLocation>
</comment>
<comment type="similarity">
    <text evidence="6">Belongs to the ABC-4 integral membrane protein family.</text>
</comment>
<feature type="transmembrane region" description="Helical" evidence="7">
    <location>
        <begin position="7"/>
        <end position="27"/>
    </location>
</feature>
<sequence>MRSFLTMLGIIIGIMAVIVLVSLMNGLTGEVTDTFQELGTTSINVMVMDRTATRELKDDEAFEFVKENSEYISNVSPTVSVSAELKASGYDDTITASSATGVAETYADMKQLTVTDGRFLQYIDVDREQRVCVIGTYEANELFGGDAVGEQLKINGLLFKVVGVLEETEDSTSGSGDDVVYIPYTTAAKMNGTGTISSYLFTAVDEDSVPTASSLLEDLLLRKIGDEDYYTVTDMLSMIDSMTEMMDIMEKILVAIAGISLLVGGIGIMNIMLVSVTERTREIGIRKSLGARQVHIMSQFVIEAGVISCIGGAIGIILGIAFSYAGGKLLGINAVPSAGAIIISFTISAGIGVAFGFFPARKAARLNPIDALRYD</sequence>
<dbReference type="GO" id="GO:0005886">
    <property type="term" value="C:plasma membrane"/>
    <property type="evidence" value="ECO:0007669"/>
    <property type="project" value="UniProtKB-SubCell"/>
</dbReference>
<feature type="transmembrane region" description="Helical" evidence="7">
    <location>
        <begin position="252"/>
        <end position="276"/>
    </location>
</feature>
<dbReference type="InterPro" id="IPR025857">
    <property type="entry name" value="MacB_PCD"/>
</dbReference>
<dbReference type="PANTHER" id="PTHR30572:SF4">
    <property type="entry name" value="ABC TRANSPORTER PERMEASE YTRF"/>
    <property type="match status" value="1"/>
</dbReference>
<reference evidence="10" key="2">
    <citation type="journal article" date="2021" name="PeerJ">
        <title>Extensive microbial diversity within the chicken gut microbiome revealed by metagenomics and culture.</title>
        <authorList>
            <person name="Gilroy R."/>
            <person name="Ravi A."/>
            <person name="Getino M."/>
            <person name="Pursley I."/>
            <person name="Horton D.L."/>
            <person name="Alikhan N.F."/>
            <person name="Baker D."/>
            <person name="Gharbi K."/>
            <person name="Hall N."/>
            <person name="Watson M."/>
            <person name="Adriaenssens E.M."/>
            <person name="Foster-Nyarko E."/>
            <person name="Jarju S."/>
            <person name="Secka A."/>
            <person name="Antonio M."/>
            <person name="Oren A."/>
            <person name="Chaudhuri R.R."/>
            <person name="La Ragione R."/>
            <person name="Hildebrand F."/>
            <person name="Pallen M.J."/>
        </authorList>
    </citation>
    <scope>NUCLEOTIDE SEQUENCE</scope>
    <source>
        <strain evidence="10">CHK181-108</strain>
    </source>
</reference>
<keyword evidence="3 7" id="KW-0812">Transmembrane</keyword>
<evidence type="ECO:0000256" key="2">
    <source>
        <dbReference type="ARBA" id="ARBA00022475"/>
    </source>
</evidence>
<proteinExistence type="inferred from homology"/>
<organism evidence="10 11">
    <name type="scientific">Candidatus Ornithomonoglobus intestinigallinarum</name>
    <dbReference type="NCBI Taxonomy" id="2840894"/>
    <lineage>
        <taxon>Bacteria</taxon>
        <taxon>Bacillati</taxon>
        <taxon>Bacillota</taxon>
        <taxon>Clostridia</taxon>
        <taxon>Candidatus Ornithomonoglobus</taxon>
    </lineage>
</organism>
<dbReference type="AlphaFoldDB" id="A0A9D1H135"/>
<evidence type="ECO:0000313" key="10">
    <source>
        <dbReference type="EMBL" id="HIT84380.1"/>
    </source>
</evidence>
<feature type="domain" description="MacB-like periplasmic core" evidence="9">
    <location>
        <begin position="3"/>
        <end position="218"/>
    </location>
</feature>
<dbReference type="Proteomes" id="UP000824165">
    <property type="component" value="Unassembled WGS sequence"/>
</dbReference>
<evidence type="ECO:0000256" key="7">
    <source>
        <dbReference type="SAM" id="Phobius"/>
    </source>
</evidence>
<feature type="transmembrane region" description="Helical" evidence="7">
    <location>
        <begin position="297"/>
        <end position="325"/>
    </location>
</feature>
<accession>A0A9D1H135</accession>
<keyword evidence="4 7" id="KW-1133">Transmembrane helix</keyword>